<dbReference type="PANTHER" id="PTHR43273:SF8">
    <property type="entry name" value="RADICAL SAM DOMAIN PROTEIN"/>
    <property type="match status" value="1"/>
</dbReference>
<gene>
    <name evidence="7" type="ORF">CNLFYP112_00651</name>
</gene>
<organism evidence="7">
    <name type="scientific">[Clostridium] nexile</name>
    <dbReference type="NCBI Taxonomy" id="29361"/>
    <lineage>
        <taxon>Bacteria</taxon>
        <taxon>Bacillati</taxon>
        <taxon>Bacillota</taxon>
        <taxon>Clostridia</taxon>
        <taxon>Lachnospirales</taxon>
        <taxon>Lachnospiraceae</taxon>
        <taxon>Tyzzerella</taxon>
    </lineage>
</organism>
<name>A0A6N2W837_9FIRM</name>
<keyword evidence="3" id="KW-0479">Metal-binding</keyword>
<dbReference type="InterPro" id="IPR006638">
    <property type="entry name" value="Elp3/MiaA/NifB-like_rSAM"/>
</dbReference>
<dbReference type="SFLD" id="SFLDS00029">
    <property type="entry name" value="Radical_SAM"/>
    <property type="match status" value="1"/>
</dbReference>
<dbReference type="CDD" id="cd01335">
    <property type="entry name" value="Radical_SAM"/>
    <property type="match status" value="1"/>
</dbReference>
<protein>
    <recommendedName>
        <fullName evidence="6">Radical SAM core domain-containing protein</fullName>
    </recommendedName>
</protein>
<comment type="cofactor">
    <cofactor evidence="1">
        <name>[4Fe-4S] cluster</name>
        <dbReference type="ChEBI" id="CHEBI:49883"/>
    </cofactor>
</comment>
<dbReference type="PROSITE" id="PS51918">
    <property type="entry name" value="RADICAL_SAM"/>
    <property type="match status" value="1"/>
</dbReference>
<accession>A0A6N2W837</accession>
<keyword evidence="5" id="KW-0411">Iron-sulfur</keyword>
<dbReference type="GO" id="GO:0051536">
    <property type="term" value="F:iron-sulfur cluster binding"/>
    <property type="evidence" value="ECO:0007669"/>
    <property type="project" value="UniProtKB-KW"/>
</dbReference>
<sequence length="429" mass="50309">MYYIIKIKNKKYIFFPFSLRFFRYTEELEKEINSKQHYEIQKILKEERDIQEKIQLALQTYYQGKHKIAASEINTIHACNMMCRYCFANGGNHGKKGSATPKTIEKIYSFIIQNASKNELKITIVGGEPFLDFSNFKKVVEYANKISDLNKKQFKFSTISNGIELDEERISFLKKNKVNLVISLDSGEKDINDYLRPMRQGTSSYLKVMENMEFFKSLGRMNINVTVTPYNLNISEIARFMFDKLNAKSIHFGEVISNDPGMEFTNNDIEKLMEEYSVLADIIIEKYNEKDYVHCYPLTPLEKIHRHIPVIKSCSALKNRCAFSPEGNIYPCDVMMYDEYCIGNVDRGFDEKRIRDLREMDKDDSWCKDCWARYLCGGECLALKSCDNRAQKELRCKLKRHIYKLRLYIYDSISNDISQDEMKKIFGGI</sequence>
<dbReference type="Pfam" id="PF04055">
    <property type="entry name" value="Radical_SAM"/>
    <property type="match status" value="1"/>
</dbReference>
<evidence type="ECO:0000313" key="7">
    <source>
        <dbReference type="EMBL" id="VYT37141.1"/>
    </source>
</evidence>
<dbReference type="SFLD" id="SFLDG01067">
    <property type="entry name" value="SPASM/twitch_domain_containing"/>
    <property type="match status" value="1"/>
</dbReference>
<feature type="domain" description="Radical SAM core" evidence="6">
    <location>
        <begin position="65"/>
        <end position="289"/>
    </location>
</feature>
<dbReference type="InterPro" id="IPR058240">
    <property type="entry name" value="rSAM_sf"/>
</dbReference>
<keyword evidence="4" id="KW-0408">Iron</keyword>
<evidence type="ECO:0000256" key="1">
    <source>
        <dbReference type="ARBA" id="ARBA00001966"/>
    </source>
</evidence>
<dbReference type="GO" id="GO:0046872">
    <property type="term" value="F:metal ion binding"/>
    <property type="evidence" value="ECO:0007669"/>
    <property type="project" value="UniProtKB-KW"/>
</dbReference>
<dbReference type="SFLD" id="SFLDG01386">
    <property type="entry name" value="main_SPASM_domain-containing"/>
    <property type="match status" value="1"/>
</dbReference>
<dbReference type="GO" id="GO:0016491">
    <property type="term" value="F:oxidoreductase activity"/>
    <property type="evidence" value="ECO:0007669"/>
    <property type="project" value="InterPro"/>
</dbReference>
<dbReference type="Pfam" id="PF13186">
    <property type="entry name" value="SPASM"/>
    <property type="match status" value="1"/>
</dbReference>
<dbReference type="Gene3D" id="3.20.20.70">
    <property type="entry name" value="Aldolase class I"/>
    <property type="match status" value="1"/>
</dbReference>
<dbReference type="InterPro" id="IPR013785">
    <property type="entry name" value="Aldolase_TIM"/>
</dbReference>
<dbReference type="InterPro" id="IPR007197">
    <property type="entry name" value="rSAM"/>
</dbReference>
<evidence type="ECO:0000259" key="6">
    <source>
        <dbReference type="PROSITE" id="PS51918"/>
    </source>
</evidence>
<dbReference type="NCBIfam" id="TIGR04085">
    <property type="entry name" value="rSAM_more_4Fe4S"/>
    <property type="match status" value="1"/>
</dbReference>
<dbReference type="SMART" id="SM00729">
    <property type="entry name" value="Elp3"/>
    <property type="match status" value="1"/>
</dbReference>
<reference evidence="7" key="1">
    <citation type="submission" date="2019-11" db="EMBL/GenBank/DDBJ databases">
        <authorList>
            <person name="Feng L."/>
        </authorList>
    </citation>
    <scope>NUCLEOTIDE SEQUENCE</scope>
    <source>
        <strain evidence="7">CnexileLFYP112</strain>
    </source>
</reference>
<dbReference type="SUPFAM" id="SSF102114">
    <property type="entry name" value="Radical SAM enzymes"/>
    <property type="match status" value="1"/>
</dbReference>
<dbReference type="AlphaFoldDB" id="A0A6N2W837"/>
<evidence type="ECO:0000256" key="3">
    <source>
        <dbReference type="ARBA" id="ARBA00022723"/>
    </source>
</evidence>
<dbReference type="PANTHER" id="PTHR43273">
    <property type="entry name" value="ANAEROBIC SULFATASE-MATURATING ENZYME HOMOLOG ASLB-RELATED"/>
    <property type="match status" value="1"/>
</dbReference>
<evidence type="ECO:0000256" key="5">
    <source>
        <dbReference type="ARBA" id="ARBA00023014"/>
    </source>
</evidence>
<evidence type="ECO:0000256" key="2">
    <source>
        <dbReference type="ARBA" id="ARBA00022691"/>
    </source>
</evidence>
<evidence type="ECO:0000256" key="4">
    <source>
        <dbReference type="ARBA" id="ARBA00023004"/>
    </source>
</evidence>
<dbReference type="InterPro" id="IPR023867">
    <property type="entry name" value="Sulphatase_maturase_rSAM"/>
</dbReference>
<dbReference type="EMBL" id="CACRTG010000046">
    <property type="protein sequence ID" value="VYT37141.1"/>
    <property type="molecule type" value="Genomic_DNA"/>
</dbReference>
<dbReference type="SFLD" id="SFLDG01384">
    <property type="entry name" value="thioether_bond_formation_requi"/>
    <property type="match status" value="1"/>
</dbReference>
<proteinExistence type="predicted"/>
<dbReference type="InterPro" id="IPR023885">
    <property type="entry name" value="4Fe4S-binding_SPASM_dom"/>
</dbReference>
<keyword evidence="2" id="KW-0949">S-adenosyl-L-methionine</keyword>